<dbReference type="EMBL" id="AKHW03004653">
    <property type="protein sequence ID" value="KYO29531.1"/>
    <property type="molecule type" value="Genomic_DNA"/>
</dbReference>
<feature type="compositionally biased region" description="Basic and acidic residues" evidence="1">
    <location>
        <begin position="23"/>
        <end position="73"/>
    </location>
</feature>
<evidence type="ECO:0000256" key="2">
    <source>
        <dbReference type="SAM" id="Phobius"/>
    </source>
</evidence>
<sequence>MAAQPETAPPEDVQPETAPPETAKPEKKAKPGKGKPEEAKLEDAKPGKAKLVKVEEDAKPEEAKPEDAKPEKAAWRRSLPFQKRAFDQKPESLWQLPLTAKQGLAAATTQCISLAALCVAISYLSWVELEYRAHSDDRLVMRWAVSYTFGVPFSLHSAYWLNTSAEEFNPVAPNFWEQDIMLWARDDWTQVDGIIAGSILALITGFTSFLLDFIEVKKLGRKRLIIAVALHILTDLNLVPMFPKDRELVDGGKLGKERTSAMVTWKSKIDLPQKQKQESDSAR</sequence>
<keyword evidence="2" id="KW-0472">Membrane</keyword>
<organism evidence="3 4">
    <name type="scientific">Alligator mississippiensis</name>
    <name type="common">American alligator</name>
    <dbReference type="NCBI Taxonomy" id="8496"/>
    <lineage>
        <taxon>Eukaryota</taxon>
        <taxon>Metazoa</taxon>
        <taxon>Chordata</taxon>
        <taxon>Craniata</taxon>
        <taxon>Vertebrata</taxon>
        <taxon>Euteleostomi</taxon>
        <taxon>Archelosauria</taxon>
        <taxon>Archosauria</taxon>
        <taxon>Crocodylia</taxon>
        <taxon>Alligatoridae</taxon>
        <taxon>Alligatorinae</taxon>
        <taxon>Alligator</taxon>
    </lineage>
</organism>
<keyword evidence="4" id="KW-1185">Reference proteome</keyword>
<evidence type="ECO:0000313" key="3">
    <source>
        <dbReference type="EMBL" id="KYO29531.1"/>
    </source>
</evidence>
<feature type="transmembrane region" description="Helical" evidence="2">
    <location>
        <begin position="104"/>
        <end position="127"/>
    </location>
</feature>
<keyword evidence="2" id="KW-1133">Transmembrane helix</keyword>
<evidence type="ECO:0000256" key="1">
    <source>
        <dbReference type="SAM" id="MobiDB-lite"/>
    </source>
</evidence>
<dbReference type="AlphaFoldDB" id="A0A151MYA1"/>
<dbReference type="Proteomes" id="UP000050525">
    <property type="component" value="Unassembled WGS sequence"/>
</dbReference>
<keyword evidence="2" id="KW-0812">Transmembrane</keyword>
<comment type="caution">
    <text evidence="3">The sequence shown here is derived from an EMBL/GenBank/DDBJ whole genome shotgun (WGS) entry which is preliminary data.</text>
</comment>
<feature type="transmembrane region" description="Helical" evidence="2">
    <location>
        <begin position="193"/>
        <end position="214"/>
    </location>
</feature>
<accession>A0A151MYA1</accession>
<proteinExistence type="predicted"/>
<gene>
    <name evidence="3" type="ORF">Y1Q_0004933</name>
</gene>
<protein>
    <submittedName>
        <fullName evidence="3">Uncharacterized protein</fullName>
    </submittedName>
</protein>
<feature type="region of interest" description="Disordered" evidence="1">
    <location>
        <begin position="1"/>
        <end position="73"/>
    </location>
</feature>
<evidence type="ECO:0000313" key="4">
    <source>
        <dbReference type="Proteomes" id="UP000050525"/>
    </source>
</evidence>
<name>A0A151MYA1_ALLMI</name>
<reference evidence="3 4" key="1">
    <citation type="journal article" date="2012" name="Genome Biol.">
        <title>Sequencing three crocodilian genomes to illuminate the evolution of archosaurs and amniotes.</title>
        <authorList>
            <person name="St John J.A."/>
            <person name="Braun E.L."/>
            <person name="Isberg S.R."/>
            <person name="Miles L.G."/>
            <person name="Chong A.Y."/>
            <person name="Gongora J."/>
            <person name="Dalzell P."/>
            <person name="Moran C."/>
            <person name="Bed'hom B."/>
            <person name="Abzhanov A."/>
            <person name="Burgess S.C."/>
            <person name="Cooksey A.M."/>
            <person name="Castoe T.A."/>
            <person name="Crawford N.G."/>
            <person name="Densmore L.D."/>
            <person name="Drew J.C."/>
            <person name="Edwards S.V."/>
            <person name="Faircloth B.C."/>
            <person name="Fujita M.K."/>
            <person name="Greenwold M.J."/>
            <person name="Hoffmann F.G."/>
            <person name="Howard J.M."/>
            <person name="Iguchi T."/>
            <person name="Janes D.E."/>
            <person name="Khan S.Y."/>
            <person name="Kohno S."/>
            <person name="de Koning A.J."/>
            <person name="Lance S.L."/>
            <person name="McCarthy F.M."/>
            <person name="McCormack J.E."/>
            <person name="Merchant M.E."/>
            <person name="Peterson D.G."/>
            <person name="Pollock D.D."/>
            <person name="Pourmand N."/>
            <person name="Raney B.J."/>
            <person name="Roessler K.A."/>
            <person name="Sanford J.R."/>
            <person name="Sawyer R.H."/>
            <person name="Schmidt C.J."/>
            <person name="Triplett E.W."/>
            <person name="Tuberville T.D."/>
            <person name="Venegas-Anaya M."/>
            <person name="Howard J.T."/>
            <person name="Jarvis E.D."/>
            <person name="Guillette L.J.Jr."/>
            <person name="Glenn T.C."/>
            <person name="Green R.E."/>
            <person name="Ray D.A."/>
        </authorList>
    </citation>
    <scope>NUCLEOTIDE SEQUENCE [LARGE SCALE GENOMIC DNA]</scope>
    <source>
        <strain evidence="3">KSC_2009_1</strain>
    </source>
</reference>
<feature type="transmembrane region" description="Helical" evidence="2">
    <location>
        <begin position="139"/>
        <end position="161"/>
    </location>
</feature>